<name>A0A8S5S917_9VIRU</name>
<dbReference type="EMBL" id="BK032555">
    <property type="protein sequence ID" value="DAF47457.1"/>
    <property type="molecule type" value="Genomic_DNA"/>
</dbReference>
<reference evidence="1" key="1">
    <citation type="journal article" date="2021" name="Proc. Natl. Acad. Sci. U.S.A.">
        <title>A Catalog of Tens of Thousands of Viruses from Human Metagenomes Reveals Hidden Associations with Chronic Diseases.</title>
        <authorList>
            <person name="Tisza M.J."/>
            <person name="Buck C.B."/>
        </authorList>
    </citation>
    <scope>NUCLEOTIDE SEQUENCE</scope>
    <source>
        <strain evidence="1">CtGns7</strain>
    </source>
</reference>
<organism evidence="1">
    <name type="scientific">Phage sp. ctGns7</name>
    <dbReference type="NCBI Taxonomy" id="2828003"/>
    <lineage>
        <taxon>Viruses</taxon>
    </lineage>
</organism>
<protein>
    <submittedName>
        <fullName evidence="1">Uncharacterized protein</fullName>
    </submittedName>
</protein>
<evidence type="ECO:0000313" key="1">
    <source>
        <dbReference type="EMBL" id="DAF47457.1"/>
    </source>
</evidence>
<accession>A0A8S5S917</accession>
<sequence length="204" mass="23608">MNYNGNNTMSYNDFSQQPLVTYKILEFLMKEKSQMAEDFWKCLIYDTKDALDKDNLTFEQKRNYIWTGETDEQNYRVFLKPIVGSILSDSQSQTQFRLYRSQTVPEARNSAIICYDFDFLTNEKTCLVYYEGVLCERTDLMESLFLAVFNGRDINIGSSYLSFDRELYRVTGSTIGLTNSKTIFGRSLTMAMRYVNAQSGGCIG</sequence>
<proteinExistence type="predicted"/>